<evidence type="ECO:0000313" key="6">
    <source>
        <dbReference type="Proteomes" id="UP000522081"/>
    </source>
</evidence>
<evidence type="ECO:0000256" key="3">
    <source>
        <dbReference type="ARBA" id="ARBA00023002"/>
    </source>
</evidence>
<accession>A0A7Z0BU65</accession>
<dbReference type="SUPFAM" id="SSF51395">
    <property type="entry name" value="FMN-linked oxidoreductases"/>
    <property type="match status" value="1"/>
</dbReference>
<dbReference type="GO" id="GO:0005829">
    <property type="term" value="C:cytosol"/>
    <property type="evidence" value="ECO:0007669"/>
    <property type="project" value="UniProtKB-ARBA"/>
</dbReference>
<dbReference type="Proteomes" id="UP000522081">
    <property type="component" value="Unassembled WGS sequence"/>
</dbReference>
<dbReference type="GO" id="GO:0016628">
    <property type="term" value="F:oxidoreductase activity, acting on the CH-CH group of donors, NAD or NADP as acceptor"/>
    <property type="evidence" value="ECO:0007669"/>
    <property type="project" value="UniProtKB-ARBA"/>
</dbReference>
<dbReference type="PANTHER" id="PTHR22893:SF91">
    <property type="entry name" value="NADPH DEHYDROGENASE 2-RELATED"/>
    <property type="match status" value="1"/>
</dbReference>
<evidence type="ECO:0000313" key="5">
    <source>
        <dbReference type="EMBL" id="NYH93967.1"/>
    </source>
</evidence>
<sequence>MPAESLFSPVSLGAIECPNRIVMAPLTRARATEQHVPTEMMADYYAMRADCGLIVSEATAVDPLGMGWYRAPGIWTQEMVDAWRRVTDAVHEAGGRMVCQLWHMGRLVLPDYLGGELPIAPSAIAGEGETFAPRPAGDDSHFLPMKPYVVPREMDAADIARALESYAIGAANARRAGFDGVEIHAANGYLIDQFLQSKTNHRTDGYGGDVNGRTRFLAEVIGAVCSEIAPDRVGMRVSPTSERKGMGDENPDALTGAIGSIAQKAGMAYVHLIEPIASGFMEKPDRPVMDKLRAAYSGAVIQNGSFDAQTADEFIAAGQADAVSFGRPYIANPDLVTRFRQSLPLAEADFDYAYVGDEKGYIDYPDYAGS</sequence>
<dbReference type="Pfam" id="PF00724">
    <property type="entry name" value="Oxidored_FMN"/>
    <property type="match status" value="1"/>
</dbReference>
<dbReference type="InterPro" id="IPR045247">
    <property type="entry name" value="Oye-like"/>
</dbReference>
<evidence type="ECO:0000256" key="1">
    <source>
        <dbReference type="ARBA" id="ARBA00001917"/>
    </source>
</evidence>
<feature type="domain" description="NADH:flavin oxidoreductase/NADH oxidase N-terminal" evidence="4">
    <location>
        <begin position="5"/>
        <end position="345"/>
    </location>
</feature>
<reference evidence="5 6" key="1">
    <citation type="submission" date="2020-07" db="EMBL/GenBank/DDBJ databases">
        <title>Genomic Encyclopedia of Type Strains, Phase IV (KMG-IV): sequencing the most valuable type-strain genomes for metagenomic binning, comparative biology and taxonomic classification.</title>
        <authorList>
            <person name="Goeker M."/>
        </authorList>
    </citation>
    <scope>NUCLEOTIDE SEQUENCE [LARGE SCALE GENOMIC DNA]</scope>
    <source>
        <strain evidence="5 6">DSM 29043</strain>
    </source>
</reference>
<dbReference type="GO" id="GO:0010181">
    <property type="term" value="F:FMN binding"/>
    <property type="evidence" value="ECO:0007669"/>
    <property type="project" value="InterPro"/>
</dbReference>
<name>A0A7Z0BU65_9SPHN</name>
<evidence type="ECO:0000256" key="2">
    <source>
        <dbReference type="ARBA" id="ARBA00005979"/>
    </source>
</evidence>
<comment type="cofactor">
    <cofactor evidence="1">
        <name>FMN</name>
        <dbReference type="ChEBI" id="CHEBI:58210"/>
    </cofactor>
</comment>
<dbReference type="PANTHER" id="PTHR22893">
    <property type="entry name" value="NADH OXIDOREDUCTASE-RELATED"/>
    <property type="match status" value="1"/>
</dbReference>
<evidence type="ECO:0000259" key="4">
    <source>
        <dbReference type="Pfam" id="PF00724"/>
    </source>
</evidence>
<dbReference type="FunFam" id="3.20.20.70:FF:000059">
    <property type="entry name" value="N-ethylmaleimide reductase, FMN-linked"/>
    <property type="match status" value="1"/>
</dbReference>
<gene>
    <name evidence="5" type="ORF">FHS75_000272</name>
</gene>
<keyword evidence="3" id="KW-0560">Oxidoreductase</keyword>
<dbReference type="AlphaFoldDB" id="A0A7Z0BU65"/>
<dbReference type="InterPro" id="IPR013785">
    <property type="entry name" value="Aldolase_TIM"/>
</dbReference>
<dbReference type="InterPro" id="IPR001155">
    <property type="entry name" value="OxRdtase_FMN_N"/>
</dbReference>
<protein>
    <submittedName>
        <fullName evidence="5">2,4-dienoyl-CoA reductase-like NADH-dependent reductase (Old Yellow Enzyme family)</fullName>
    </submittedName>
</protein>
<dbReference type="CDD" id="cd02933">
    <property type="entry name" value="OYE_like_FMN"/>
    <property type="match status" value="1"/>
</dbReference>
<keyword evidence="6" id="KW-1185">Reference proteome</keyword>
<dbReference type="EMBL" id="JACBZF010000001">
    <property type="protein sequence ID" value="NYH93967.1"/>
    <property type="molecule type" value="Genomic_DNA"/>
</dbReference>
<dbReference type="Gene3D" id="3.20.20.70">
    <property type="entry name" value="Aldolase class I"/>
    <property type="match status" value="1"/>
</dbReference>
<comment type="caution">
    <text evidence="5">The sequence shown here is derived from an EMBL/GenBank/DDBJ whole genome shotgun (WGS) entry which is preliminary data.</text>
</comment>
<organism evidence="5 6">
    <name type="scientific">Novosphingobium marinum</name>
    <dbReference type="NCBI Taxonomy" id="1514948"/>
    <lineage>
        <taxon>Bacteria</taxon>
        <taxon>Pseudomonadati</taxon>
        <taxon>Pseudomonadota</taxon>
        <taxon>Alphaproteobacteria</taxon>
        <taxon>Sphingomonadales</taxon>
        <taxon>Sphingomonadaceae</taxon>
        <taxon>Novosphingobium</taxon>
    </lineage>
</organism>
<comment type="similarity">
    <text evidence="2">Belongs to the NADH:flavin oxidoreductase/NADH oxidase family.</text>
</comment>
<proteinExistence type="inferred from homology"/>
<dbReference type="RefSeq" id="WP_179405926.1">
    <property type="nucleotide sequence ID" value="NZ_BMGF01000001.1"/>
</dbReference>